<evidence type="ECO:0000313" key="1">
    <source>
        <dbReference type="EMBL" id="ALJ59292.1"/>
    </source>
</evidence>
<dbReference type="AlphaFoldDB" id="A0A0P0FZ54"/>
<dbReference type="RefSeq" id="WP_029429023.1">
    <property type="nucleotide sequence ID" value="NZ_CP012801.1"/>
</dbReference>
<dbReference type="Proteomes" id="UP000061809">
    <property type="component" value="Chromosome"/>
</dbReference>
<sequence length="365" mass="42602">MRILLIGECSNLHWNLAEGLRILGHEVCVAASDNGWRKYSYDISLNRPTNSFMDGLGCICRILYHLPKFRRYDVVQITHPYFLRIRSERALPVYQYLRRHNEKVFLGAFGTDYYYVKACMETNTFRYSDFKIRDQYRDTLDNRTEIQECLHGGTAQANQIIAKSCNGIIACLWEYYASYQPYFSDKTAFIPLPIDLREVTSRVRGVPEKLNFFIGIQSARSNLKGTDVMLPVLQEVQRKYSELCRITEVHDVPYARYQQLMDDADVQLDQLYSYTPSMNSLLAMAKGVTVVGGGEPENYEILNETELRPIINVLPDEQDIYQKLEDIVLHKERIPELSAQSIEYVAKYHDHVKVARQYLDFWEKH</sequence>
<dbReference type="SUPFAM" id="SSF53756">
    <property type="entry name" value="UDP-Glycosyltransferase/glycogen phosphorylase"/>
    <property type="match status" value="1"/>
</dbReference>
<dbReference type="EMBL" id="CP012801">
    <property type="protein sequence ID" value="ALJ59292.1"/>
    <property type="molecule type" value="Genomic_DNA"/>
</dbReference>
<organism evidence="1 2">
    <name type="scientific">Bacteroides cellulosilyticus</name>
    <dbReference type="NCBI Taxonomy" id="246787"/>
    <lineage>
        <taxon>Bacteria</taxon>
        <taxon>Pseudomonadati</taxon>
        <taxon>Bacteroidota</taxon>
        <taxon>Bacteroidia</taxon>
        <taxon>Bacteroidales</taxon>
        <taxon>Bacteroidaceae</taxon>
        <taxon>Bacteroides</taxon>
    </lineage>
</organism>
<name>A0A0P0FZ54_9BACE</name>
<proteinExistence type="predicted"/>
<reference evidence="1 2" key="1">
    <citation type="journal article" date="2015" name="Science">
        <title>Genetic determinants of in vivo fitness and diet responsiveness in multiple human gut Bacteroides.</title>
        <authorList>
            <person name="Wu M."/>
            <person name="McNulty N.P."/>
            <person name="Rodionov D.A."/>
            <person name="Khoroshkin M.S."/>
            <person name="Griffin N.W."/>
            <person name="Cheng J."/>
            <person name="Latreille P."/>
            <person name="Kerstetter R.A."/>
            <person name="Terrapon N."/>
            <person name="Henrissat B."/>
            <person name="Osterman A.L."/>
            <person name="Gordon J.I."/>
        </authorList>
    </citation>
    <scope>NUCLEOTIDE SEQUENCE [LARGE SCALE GENOMIC DNA]</scope>
    <source>
        <strain evidence="1 2">WH2</strain>
    </source>
</reference>
<protein>
    <recommendedName>
        <fullName evidence="3">Glycosyltransferase family 1 protein</fullName>
    </recommendedName>
</protein>
<evidence type="ECO:0000313" key="2">
    <source>
        <dbReference type="Proteomes" id="UP000061809"/>
    </source>
</evidence>
<dbReference type="PATRIC" id="fig|246787.4.peg.2110"/>
<dbReference type="KEGG" id="bcel:BcellWH2_02047"/>
<dbReference type="Gene3D" id="3.40.50.2000">
    <property type="entry name" value="Glycogen Phosphorylase B"/>
    <property type="match status" value="1"/>
</dbReference>
<evidence type="ECO:0008006" key="3">
    <source>
        <dbReference type="Google" id="ProtNLM"/>
    </source>
</evidence>
<accession>A0A0P0FZ54</accession>
<gene>
    <name evidence="1" type="ORF">BcellWH2_02047</name>
</gene>